<protein>
    <submittedName>
        <fullName evidence="1">Uncharacterized protein</fullName>
    </submittedName>
</protein>
<dbReference type="AlphaFoldDB" id="A0A9P8GI20"/>
<dbReference type="OrthoDB" id="2140489at2759"/>
<reference evidence="1" key="2">
    <citation type="submission" date="2021-08" db="EMBL/GenBank/DDBJ databases">
        <authorList>
            <person name="Gostincar C."/>
            <person name="Sun X."/>
            <person name="Song Z."/>
            <person name="Gunde-Cimerman N."/>
        </authorList>
    </citation>
    <scope>NUCLEOTIDE SEQUENCE</scope>
    <source>
        <strain evidence="1">EXF-8016</strain>
    </source>
</reference>
<dbReference type="PANTHER" id="PTHR36986">
    <property type="entry name" value="UPF0643 PROTEIN PB2B2.08"/>
    <property type="match status" value="1"/>
</dbReference>
<organism evidence="1 2">
    <name type="scientific">Aureobasidium melanogenum</name>
    <name type="common">Aureobasidium pullulans var. melanogenum</name>
    <dbReference type="NCBI Taxonomy" id="46634"/>
    <lineage>
        <taxon>Eukaryota</taxon>
        <taxon>Fungi</taxon>
        <taxon>Dikarya</taxon>
        <taxon>Ascomycota</taxon>
        <taxon>Pezizomycotina</taxon>
        <taxon>Dothideomycetes</taxon>
        <taxon>Dothideomycetidae</taxon>
        <taxon>Dothideales</taxon>
        <taxon>Saccotheciaceae</taxon>
        <taxon>Aureobasidium</taxon>
    </lineage>
</organism>
<comment type="caution">
    <text evidence="1">The sequence shown here is derived from an EMBL/GenBank/DDBJ whole genome shotgun (WGS) entry which is preliminary data.</text>
</comment>
<sequence length="215" mass="24497">MTAATAILQPSHPSILFGAQNVGVEEAETDKLLVVSPYTSPPHLLDLARYSRASQLFANALTFFQPVREDYATAEYTKSFNFAQVIKTLKFLSREEGYTWKKTEFYVVSFRSKLSPDADPERLFELDAYSHQEAMASGGLLKYWYGVKDQNRRNLATCFWESRQHARDGGRGPWHAKARAAAAVWYESIVFKTYVLTIGDDVENWDITDFVEKGE</sequence>
<dbReference type="Proteomes" id="UP000767238">
    <property type="component" value="Unassembled WGS sequence"/>
</dbReference>
<proteinExistence type="predicted"/>
<name>A0A9P8GI20_AURME</name>
<evidence type="ECO:0000313" key="1">
    <source>
        <dbReference type="EMBL" id="KAH0223653.1"/>
    </source>
</evidence>
<dbReference type="EMBL" id="JAHFYH010000024">
    <property type="protein sequence ID" value="KAH0223653.1"/>
    <property type="molecule type" value="Genomic_DNA"/>
</dbReference>
<feature type="non-terminal residue" evidence="1">
    <location>
        <position position="215"/>
    </location>
</feature>
<accession>A0A9P8GI20</accession>
<dbReference type="PANTHER" id="PTHR36986:SF1">
    <property type="entry name" value="UPF0643 PROTEIN PB2B2.08"/>
    <property type="match status" value="1"/>
</dbReference>
<reference evidence="1" key="1">
    <citation type="journal article" date="2021" name="J Fungi (Basel)">
        <title>Virulence traits and population genomics of the black yeast Aureobasidium melanogenum.</title>
        <authorList>
            <person name="Cernosa A."/>
            <person name="Sun X."/>
            <person name="Gostincar C."/>
            <person name="Fang C."/>
            <person name="Gunde-Cimerman N."/>
            <person name="Song Z."/>
        </authorList>
    </citation>
    <scope>NUCLEOTIDE SEQUENCE</scope>
    <source>
        <strain evidence="1">EXF-8016</strain>
    </source>
</reference>
<gene>
    <name evidence="1" type="ORF">KCV03_g4201</name>
</gene>
<evidence type="ECO:0000313" key="2">
    <source>
        <dbReference type="Proteomes" id="UP000767238"/>
    </source>
</evidence>